<comment type="caution">
    <text evidence="1">The sequence shown here is derived from an EMBL/GenBank/DDBJ whole genome shotgun (WGS) entry which is preliminary data.</text>
</comment>
<proteinExistence type="predicted"/>
<evidence type="ECO:0000313" key="2">
    <source>
        <dbReference type="Proteomes" id="UP001497700"/>
    </source>
</evidence>
<keyword evidence="2" id="KW-1185">Reference proteome</keyword>
<organism evidence="1 2">
    <name type="scientific">Hypoxylon rubiginosum</name>
    <dbReference type="NCBI Taxonomy" id="110542"/>
    <lineage>
        <taxon>Eukaryota</taxon>
        <taxon>Fungi</taxon>
        <taxon>Dikarya</taxon>
        <taxon>Ascomycota</taxon>
        <taxon>Pezizomycotina</taxon>
        <taxon>Sordariomycetes</taxon>
        <taxon>Xylariomycetidae</taxon>
        <taxon>Xylariales</taxon>
        <taxon>Hypoxylaceae</taxon>
        <taxon>Hypoxylon</taxon>
    </lineage>
</organism>
<gene>
    <name evidence="1" type="ORF">F4820DRAFT_416525</name>
</gene>
<dbReference type="Proteomes" id="UP001497700">
    <property type="component" value="Unassembled WGS sequence"/>
</dbReference>
<accession>A0ACB9Z5Z0</accession>
<sequence>MRRTTTSGTSQEAATVTPRQPRLRSSCDGCGAAKLKCDRNHPECGRCRALGFTCVYGISRKFGKPQRGREAQAMDLRAELPRSLPHAPRASEYPVSMDIDKFEEKNDSGRIAALNFGALSGVDTMYENASNNLGNGTDKSNAYTDPLGPSMSNFVSLDLDEWIFSRNHGNSLWTPNDLEIPTSPEATHTHWRGHPTTHQPDKVSYDHDSSSTANSRGHDCTREAHDLLSSLSFVDLSKTAASPLTLTSAAGTAEYVPLDHVLRINREASERLSRLLTCSCARSPHLALLYASIFSRVLIWYQQAAGCVQSASWIPTGAGPDMVTAPQSGSASSRAASASGSGTSPSPWSSTAVTPDTASTPTITQATGLSVMHTQMAMGSFNIDDQCVQAALNLQLVLSEMKRGSAVIDLFSSRSSQCSGSLASPNAPAFGGVDSLYKSLSSWLKGEHTRIIGIMRSRLRELSDNIHS</sequence>
<dbReference type="EMBL" id="MU393457">
    <property type="protein sequence ID" value="KAI4866580.1"/>
    <property type="molecule type" value="Genomic_DNA"/>
</dbReference>
<reference evidence="1 2" key="1">
    <citation type="journal article" date="2022" name="New Phytol.">
        <title>Ecological generalism drives hyperdiversity of secondary metabolite gene clusters in xylarialean endophytes.</title>
        <authorList>
            <person name="Franco M.E.E."/>
            <person name="Wisecaver J.H."/>
            <person name="Arnold A.E."/>
            <person name="Ju Y.M."/>
            <person name="Slot J.C."/>
            <person name="Ahrendt S."/>
            <person name="Moore L.P."/>
            <person name="Eastman K.E."/>
            <person name="Scott K."/>
            <person name="Konkel Z."/>
            <person name="Mondo S.J."/>
            <person name="Kuo A."/>
            <person name="Hayes R.D."/>
            <person name="Haridas S."/>
            <person name="Andreopoulos B."/>
            <person name="Riley R."/>
            <person name="LaButti K."/>
            <person name="Pangilinan J."/>
            <person name="Lipzen A."/>
            <person name="Amirebrahimi M."/>
            <person name="Yan J."/>
            <person name="Adam C."/>
            <person name="Keymanesh K."/>
            <person name="Ng V."/>
            <person name="Louie K."/>
            <person name="Northen T."/>
            <person name="Drula E."/>
            <person name="Henrissat B."/>
            <person name="Hsieh H.M."/>
            <person name="Youens-Clark K."/>
            <person name="Lutzoni F."/>
            <person name="Miadlikowska J."/>
            <person name="Eastwood D.C."/>
            <person name="Hamelin R.C."/>
            <person name="Grigoriev I.V."/>
            <person name="U'Ren J.M."/>
        </authorList>
    </citation>
    <scope>NUCLEOTIDE SEQUENCE [LARGE SCALE GENOMIC DNA]</scope>
    <source>
        <strain evidence="1 2">CBS 119005</strain>
    </source>
</reference>
<name>A0ACB9Z5Z0_9PEZI</name>
<evidence type="ECO:0000313" key="1">
    <source>
        <dbReference type="EMBL" id="KAI4866580.1"/>
    </source>
</evidence>
<protein>
    <submittedName>
        <fullName evidence="1">Uncharacterized protein</fullName>
    </submittedName>
</protein>